<sequence length="98" mass="11519">MYLSFLAKIRGIIWALQDMCLQPARTHFLTHKTAAEKYFNFISKTLLLFRSVFFMFLNQKKISFCFLYLIILQNVYMGLLAYIYIGPKYAFFGSKGSC</sequence>
<protein>
    <submittedName>
        <fullName evidence="2">Uncharacterized protein</fullName>
    </submittedName>
</protein>
<reference evidence="2 3" key="1">
    <citation type="journal article" date="2009" name="Appl. Environ. Microbiol.">
        <title>Genomic analysis of 'Elusimicrobium minutum,' the first cultivated representative of the phylum 'Elusimicrobia' (formerly termite group 1).</title>
        <authorList>
            <person name="Herlemann D.P.R."/>
            <person name="Geissinger O."/>
            <person name="Ikeda-Ohtsubo W."/>
            <person name="Kunin V."/>
            <person name="Sun H."/>
            <person name="Lapidus A."/>
            <person name="Hugenholtz P."/>
            <person name="Brune A."/>
        </authorList>
    </citation>
    <scope>NUCLEOTIDE SEQUENCE [LARGE SCALE GENOMIC DNA]</scope>
    <source>
        <strain evidence="2 3">Pei191</strain>
    </source>
</reference>
<keyword evidence="1" id="KW-0472">Membrane</keyword>
<feature type="transmembrane region" description="Helical" evidence="1">
    <location>
        <begin position="64"/>
        <end position="85"/>
    </location>
</feature>
<dbReference type="AlphaFoldDB" id="B2KC91"/>
<gene>
    <name evidence="2" type="ordered locus">Emin_0663</name>
</gene>
<evidence type="ECO:0000313" key="2">
    <source>
        <dbReference type="EMBL" id="ACC98218.1"/>
    </source>
</evidence>
<evidence type="ECO:0000256" key="1">
    <source>
        <dbReference type="SAM" id="Phobius"/>
    </source>
</evidence>
<accession>B2KC91</accession>
<dbReference type="Proteomes" id="UP000001029">
    <property type="component" value="Chromosome"/>
</dbReference>
<evidence type="ECO:0000313" key="3">
    <source>
        <dbReference type="Proteomes" id="UP000001029"/>
    </source>
</evidence>
<keyword evidence="1" id="KW-1133">Transmembrane helix</keyword>
<keyword evidence="1" id="KW-0812">Transmembrane</keyword>
<keyword evidence="3" id="KW-1185">Reference proteome</keyword>
<dbReference type="STRING" id="445932.Emin_0663"/>
<dbReference type="KEGG" id="emi:Emin_0663"/>
<name>B2KC91_ELUMP</name>
<dbReference type="EMBL" id="CP001055">
    <property type="protein sequence ID" value="ACC98218.1"/>
    <property type="molecule type" value="Genomic_DNA"/>
</dbReference>
<proteinExistence type="predicted"/>
<dbReference type="HOGENOM" id="CLU_2329310_0_0_0"/>
<organism evidence="2 3">
    <name type="scientific">Elusimicrobium minutum (strain Pei191)</name>
    <dbReference type="NCBI Taxonomy" id="445932"/>
    <lineage>
        <taxon>Bacteria</taxon>
        <taxon>Pseudomonadati</taxon>
        <taxon>Elusimicrobiota</taxon>
        <taxon>Elusimicrobia</taxon>
        <taxon>Elusimicrobiales</taxon>
        <taxon>Elusimicrobiaceae</taxon>
        <taxon>Elusimicrobium</taxon>
    </lineage>
</organism>